<protein>
    <recommendedName>
        <fullName evidence="5">Peptidase S8/S53 domain-containing protein</fullName>
    </recommendedName>
</protein>
<keyword evidence="3" id="KW-0378">Hydrolase</keyword>
<dbReference type="PROSITE" id="PS00138">
    <property type="entry name" value="SUBTILASE_SER"/>
    <property type="match status" value="1"/>
</dbReference>
<dbReference type="SUPFAM" id="SSF52743">
    <property type="entry name" value="Subtilisin-like"/>
    <property type="match status" value="1"/>
</dbReference>
<dbReference type="EMBL" id="LAZR01008445">
    <property type="protein sequence ID" value="KKM78724.1"/>
    <property type="molecule type" value="Genomic_DNA"/>
</dbReference>
<sequence>MNNYLKVTVPNLTPDLFVLQTFSEVYDWGLRDLHIPEIHKQTMGEGIKIAVVDSGKSEHFELKDNTINAKNFTKSSTVNDLNGHSSVVSGIIAAAKNNEGIIGVAPKSKILFAKAIDDGGTGGPSMLVNAINWSISQQVDIISVSAGLFMDFKPLHKVIQKAYRKNIIIVSAVGNTSNRHYDVAFPARYPEVIGVAAYDVRHTVARFSSRGVNVSFAAAGVDVYSTWLNNQYSKHSGTSFSAPLITGICSLILSKHRQLGNQSKTPCETPQQMLEHLKKYAIKLGDKKETGFGTIDTRSMFAKGM</sequence>
<comment type="similarity">
    <text evidence="1">Belongs to the peptidase S8 family.</text>
</comment>
<dbReference type="PROSITE" id="PS51892">
    <property type="entry name" value="SUBTILASE"/>
    <property type="match status" value="1"/>
</dbReference>
<dbReference type="InterPro" id="IPR000209">
    <property type="entry name" value="Peptidase_S8/S53_dom"/>
</dbReference>
<reference evidence="6" key="1">
    <citation type="journal article" date="2015" name="Nature">
        <title>Complex archaea that bridge the gap between prokaryotes and eukaryotes.</title>
        <authorList>
            <person name="Spang A."/>
            <person name="Saw J.H."/>
            <person name="Jorgensen S.L."/>
            <person name="Zaremba-Niedzwiedzka K."/>
            <person name="Martijn J."/>
            <person name="Lind A.E."/>
            <person name="van Eijk R."/>
            <person name="Schleper C."/>
            <person name="Guy L."/>
            <person name="Ettema T.J."/>
        </authorList>
    </citation>
    <scope>NUCLEOTIDE SEQUENCE</scope>
</reference>
<dbReference type="PRINTS" id="PR00723">
    <property type="entry name" value="SUBTILISIN"/>
</dbReference>
<dbReference type="InterPro" id="IPR015500">
    <property type="entry name" value="Peptidase_S8_subtilisin-rel"/>
</dbReference>
<evidence type="ECO:0000256" key="3">
    <source>
        <dbReference type="ARBA" id="ARBA00022801"/>
    </source>
</evidence>
<evidence type="ECO:0000256" key="1">
    <source>
        <dbReference type="ARBA" id="ARBA00011073"/>
    </source>
</evidence>
<evidence type="ECO:0000313" key="6">
    <source>
        <dbReference type="EMBL" id="KKM78724.1"/>
    </source>
</evidence>
<dbReference type="AlphaFoldDB" id="A0A0F9K956"/>
<evidence type="ECO:0000259" key="5">
    <source>
        <dbReference type="Pfam" id="PF00082"/>
    </source>
</evidence>
<dbReference type="InterPro" id="IPR050131">
    <property type="entry name" value="Peptidase_S8_subtilisin-like"/>
</dbReference>
<name>A0A0F9K956_9ZZZZ</name>
<dbReference type="Pfam" id="PF00082">
    <property type="entry name" value="Peptidase_S8"/>
    <property type="match status" value="1"/>
</dbReference>
<dbReference type="PANTHER" id="PTHR43806:SF11">
    <property type="entry name" value="CEREVISIN-RELATED"/>
    <property type="match status" value="1"/>
</dbReference>
<keyword evidence="2" id="KW-0645">Protease</keyword>
<evidence type="ECO:0000256" key="2">
    <source>
        <dbReference type="ARBA" id="ARBA00022670"/>
    </source>
</evidence>
<evidence type="ECO:0000256" key="4">
    <source>
        <dbReference type="ARBA" id="ARBA00022825"/>
    </source>
</evidence>
<feature type="domain" description="Peptidase S8/S53" evidence="5">
    <location>
        <begin position="44"/>
        <end position="279"/>
    </location>
</feature>
<dbReference type="GO" id="GO:0006508">
    <property type="term" value="P:proteolysis"/>
    <property type="evidence" value="ECO:0007669"/>
    <property type="project" value="UniProtKB-KW"/>
</dbReference>
<accession>A0A0F9K956</accession>
<dbReference type="InterPro" id="IPR023828">
    <property type="entry name" value="Peptidase_S8_Ser-AS"/>
</dbReference>
<keyword evidence="4" id="KW-0720">Serine protease</keyword>
<dbReference type="InterPro" id="IPR036852">
    <property type="entry name" value="Peptidase_S8/S53_dom_sf"/>
</dbReference>
<dbReference type="GO" id="GO:0004252">
    <property type="term" value="F:serine-type endopeptidase activity"/>
    <property type="evidence" value="ECO:0007669"/>
    <property type="project" value="InterPro"/>
</dbReference>
<dbReference type="PANTHER" id="PTHR43806">
    <property type="entry name" value="PEPTIDASE S8"/>
    <property type="match status" value="1"/>
</dbReference>
<comment type="caution">
    <text evidence="6">The sequence shown here is derived from an EMBL/GenBank/DDBJ whole genome shotgun (WGS) entry which is preliminary data.</text>
</comment>
<proteinExistence type="inferred from homology"/>
<organism evidence="6">
    <name type="scientific">marine sediment metagenome</name>
    <dbReference type="NCBI Taxonomy" id="412755"/>
    <lineage>
        <taxon>unclassified sequences</taxon>
        <taxon>metagenomes</taxon>
        <taxon>ecological metagenomes</taxon>
    </lineage>
</organism>
<gene>
    <name evidence="6" type="ORF">LCGC14_1357110</name>
</gene>
<dbReference type="Gene3D" id="3.40.50.200">
    <property type="entry name" value="Peptidase S8/S53 domain"/>
    <property type="match status" value="1"/>
</dbReference>